<dbReference type="OrthoDB" id="9795421at2"/>
<dbReference type="InterPro" id="IPR036779">
    <property type="entry name" value="LysM_dom_sf"/>
</dbReference>
<dbReference type="InterPro" id="IPR050570">
    <property type="entry name" value="Cell_wall_metabolism_enzyme"/>
</dbReference>
<dbReference type="Pfam" id="PF01551">
    <property type="entry name" value="Peptidase_M23"/>
    <property type="match status" value="1"/>
</dbReference>
<dbReference type="CDD" id="cd00118">
    <property type="entry name" value="LysM"/>
    <property type="match status" value="2"/>
</dbReference>
<dbReference type="SMART" id="SM00257">
    <property type="entry name" value="LysM"/>
    <property type="match status" value="2"/>
</dbReference>
<dbReference type="InterPro" id="IPR018392">
    <property type="entry name" value="LysM"/>
</dbReference>
<dbReference type="AlphaFoldDB" id="A0A6N6JKA4"/>
<evidence type="ECO:0000313" key="4">
    <source>
        <dbReference type="EMBL" id="GFE65859.1"/>
    </source>
</evidence>
<dbReference type="RefSeq" id="WP_159808363.1">
    <property type="nucleotide sequence ID" value="NZ_BLJE01000003.1"/>
</dbReference>
<dbReference type="InterPro" id="IPR016047">
    <property type="entry name" value="M23ase_b-sheet_dom"/>
</dbReference>
<feature type="chain" id="PRO_5027120671" evidence="2">
    <location>
        <begin position="24"/>
        <end position="389"/>
    </location>
</feature>
<dbReference type="InterPro" id="IPR011055">
    <property type="entry name" value="Dup_hybrid_motif"/>
</dbReference>
<name>A0A6N6JKA4_9RHOB</name>
<dbReference type="Pfam" id="PF01476">
    <property type="entry name" value="LysM"/>
    <property type="match status" value="2"/>
</dbReference>
<organism evidence="4 5">
    <name type="scientific">Litoreibacter roseus</name>
    <dbReference type="NCBI Taxonomy" id="2601869"/>
    <lineage>
        <taxon>Bacteria</taxon>
        <taxon>Pseudomonadati</taxon>
        <taxon>Pseudomonadota</taxon>
        <taxon>Alphaproteobacteria</taxon>
        <taxon>Rhodobacterales</taxon>
        <taxon>Roseobacteraceae</taxon>
        <taxon>Litoreibacter</taxon>
    </lineage>
</organism>
<comment type="caution">
    <text evidence="4">The sequence shown here is derived from an EMBL/GenBank/DDBJ whole genome shotgun (WGS) entry which is preliminary data.</text>
</comment>
<reference evidence="4 5" key="1">
    <citation type="submission" date="2019-12" db="EMBL/GenBank/DDBJ databases">
        <title>Litoreibacter badius sp. nov., a novel bacteriochlorophyll a-containing bacterium in the genus Litoreibacter.</title>
        <authorList>
            <person name="Kanamuro M."/>
            <person name="Takabe Y."/>
            <person name="Mori K."/>
            <person name="Takaichi S."/>
            <person name="Hanada S."/>
        </authorList>
    </citation>
    <scope>NUCLEOTIDE SEQUENCE [LARGE SCALE GENOMIC DNA]</scope>
    <source>
        <strain evidence="4 5">K6</strain>
    </source>
</reference>
<dbReference type="EMBL" id="BLJE01000003">
    <property type="protein sequence ID" value="GFE65859.1"/>
    <property type="molecule type" value="Genomic_DNA"/>
</dbReference>
<dbReference type="PROSITE" id="PS51257">
    <property type="entry name" value="PROKAR_LIPOPROTEIN"/>
    <property type="match status" value="1"/>
</dbReference>
<evidence type="ECO:0000256" key="1">
    <source>
        <dbReference type="SAM" id="MobiDB-lite"/>
    </source>
</evidence>
<evidence type="ECO:0000259" key="3">
    <source>
        <dbReference type="PROSITE" id="PS51782"/>
    </source>
</evidence>
<dbReference type="SUPFAM" id="SSF54106">
    <property type="entry name" value="LysM domain"/>
    <property type="match status" value="1"/>
</dbReference>
<dbReference type="PANTHER" id="PTHR21666">
    <property type="entry name" value="PEPTIDASE-RELATED"/>
    <property type="match status" value="1"/>
</dbReference>
<evidence type="ECO:0000313" key="5">
    <source>
        <dbReference type="Proteomes" id="UP000436822"/>
    </source>
</evidence>
<accession>A0A6N6JKA4</accession>
<dbReference type="PANTHER" id="PTHR21666:SF270">
    <property type="entry name" value="MUREIN HYDROLASE ACTIVATOR ENVC"/>
    <property type="match status" value="1"/>
</dbReference>
<dbReference type="CDD" id="cd12797">
    <property type="entry name" value="M23_peptidase"/>
    <property type="match status" value="1"/>
</dbReference>
<dbReference type="Gene3D" id="2.70.70.10">
    <property type="entry name" value="Glucose Permease (Domain IIA)"/>
    <property type="match status" value="1"/>
</dbReference>
<feature type="compositionally biased region" description="Low complexity" evidence="1">
    <location>
        <begin position="234"/>
        <end position="243"/>
    </location>
</feature>
<dbReference type="SUPFAM" id="SSF51261">
    <property type="entry name" value="Duplicated hybrid motif"/>
    <property type="match status" value="1"/>
</dbReference>
<sequence>MRNRRFSKFLPVCVIGLGLTACSQPIGETFANLDFDLRDAGGGLDTSEAARQATVARPEPDSRGVISYPTYQVAVARRGDNVNDLATRVGGDPVEIARLNGLQLNDALNNGEVVALPASTPVPVVMTDGAGARAPLDVGRIATTALDRAPQSNSRIAQATPSRRIDGPEPIQHQVARGETAYSIARLYNISPRALSDWNGLGPDLEVREGQFLLIPVTSTTEVATQVAAAPAVVNPAPASGTPTPTPTPPSAKKPLPDEDVKPIKAAPAAASKATGLLTPTEGDVLRGYKKGTNDGIDIAAPAGTPVKAAADGTVAAITRDTDQVPIMVLRHANDLLTVYANIDGITVNKGDRVTRGQTVATVKEGRPSFLHFEVREQFESVDPAKYLK</sequence>
<keyword evidence="2" id="KW-0732">Signal</keyword>
<dbReference type="Proteomes" id="UP000436822">
    <property type="component" value="Unassembled WGS sequence"/>
</dbReference>
<proteinExistence type="predicted"/>
<gene>
    <name evidence="4" type="ORF">KIN_29330</name>
</gene>
<feature type="domain" description="LysM" evidence="3">
    <location>
        <begin position="171"/>
        <end position="215"/>
    </location>
</feature>
<protein>
    <submittedName>
        <fullName evidence="4">Peptidase M23</fullName>
    </submittedName>
</protein>
<dbReference type="PROSITE" id="PS51782">
    <property type="entry name" value="LYSM"/>
    <property type="match status" value="1"/>
</dbReference>
<keyword evidence="5" id="KW-1185">Reference proteome</keyword>
<dbReference type="GO" id="GO:0004222">
    <property type="term" value="F:metalloendopeptidase activity"/>
    <property type="evidence" value="ECO:0007669"/>
    <property type="project" value="TreeGrafter"/>
</dbReference>
<feature type="signal peptide" evidence="2">
    <location>
        <begin position="1"/>
        <end position="23"/>
    </location>
</feature>
<evidence type="ECO:0000256" key="2">
    <source>
        <dbReference type="SAM" id="SignalP"/>
    </source>
</evidence>
<dbReference type="Gene3D" id="3.10.350.10">
    <property type="entry name" value="LysM domain"/>
    <property type="match status" value="1"/>
</dbReference>
<feature type="region of interest" description="Disordered" evidence="1">
    <location>
        <begin position="234"/>
        <end position="260"/>
    </location>
</feature>